<proteinExistence type="inferred from homology"/>
<dbReference type="InterPro" id="IPR028886">
    <property type="entry name" value="MoCo_sulfurase"/>
</dbReference>
<dbReference type="Pfam" id="PF00266">
    <property type="entry name" value="Aminotran_5"/>
    <property type="match status" value="1"/>
</dbReference>
<feature type="active site" evidence="4">
    <location>
        <position position="406"/>
    </location>
</feature>
<dbReference type="InterPro" id="IPR015424">
    <property type="entry name" value="PyrdxlP-dep_Trfase"/>
</dbReference>
<evidence type="ECO:0000259" key="6">
    <source>
        <dbReference type="PROSITE" id="PS51340"/>
    </source>
</evidence>
<dbReference type="InterPro" id="IPR005302">
    <property type="entry name" value="MoCF_Sase_C"/>
</dbReference>
<keyword evidence="1 4" id="KW-0808">Transferase</keyword>
<comment type="caution">
    <text evidence="7">The sequence shown here is derived from an EMBL/GenBank/DDBJ whole genome shotgun (WGS) entry which is preliminary data.</text>
</comment>
<dbReference type="InterPro" id="IPR005303">
    <property type="entry name" value="MOCOS_middle"/>
</dbReference>
<dbReference type="GO" id="GO:0030170">
    <property type="term" value="F:pyridoxal phosphate binding"/>
    <property type="evidence" value="ECO:0007669"/>
    <property type="project" value="UniProtKB-UniRule"/>
</dbReference>
<feature type="modified residue" description="N6-(pyridoxal phosphate)lysine" evidence="4">
    <location>
        <position position="243"/>
    </location>
</feature>
<dbReference type="GO" id="GO:0016829">
    <property type="term" value="F:lyase activity"/>
    <property type="evidence" value="ECO:0007669"/>
    <property type="project" value="UniProtKB-UniRule"/>
</dbReference>
<dbReference type="Pfam" id="PF03473">
    <property type="entry name" value="MOSC"/>
    <property type="match status" value="1"/>
</dbReference>
<feature type="domain" description="MOSC" evidence="6">
    <location>
        <begin position="632"/>
        <end position="831"/>
    </location>
</feature>
<dbReference type="GO" id="GO:0006777">
    <property type="term" value="P:Mo-molybdopterin cofactor biosynthetic process"/>
    <property type="evidence" value="ECO:0007669"/>
    <property type="project" value="UniProtKB-UniRule"/>
</dbReference>
<comment type="function">
    <text evidence="4">Sulfurates the molybdenum cofactor. Sulfation of molybdenum is essential for xanthine dehydrogenase (XDH) and aldehyde oxidase (ADO) enzymes in which molybdenum cofactor is liganded by 1 oxygen and 1 sulfur atom in active form.</text>
</comment>
<comment type="similarity">
    <text evidence="4">Belongs to the class-V pyridoxal-phosphate-dependent aminotransferase family. MOCOS subfamily.</text>
</comment>
<keyword evidence="8" id="KW-1185">Reference proteome</keyword>
<reference evidence="7" key="1">
    <citation type="submission" date="2020-01" db="EMBL/GenBank/DDBJ databases">
        <title>Identification and distribution of gene clusters putatively required for synthesis of sphingolipid metabolism inhibitors in phylogenetically diverse species of the filamentous fungus Fusarium.</title>
        <authorList>
            <person name="Kim H.-S."/>
            <person name="Busman M."/>
            <person name="Brown D.W."/>
            <person name="Divon H."/>
            <person name="Uhlig S."/>
            <person name="Proctor R.H."/>
        </authorList>
    </citation>
    <scope>NUCLEOTIDE SEQUENCE</scope>
    <source>
        <strain evidence="7">NRRL 53441</strain>
    </source>
</reference>
<accession>A0A8H4KI26</accession>
<evidence type="ECO:0000256" key="1">
    <source>
        <dbReference type="ARBA" id="ARBA00022679"/>
    </source>
</evidence>
<protein>
    <recommendedName>
        <fullName evidence="4">Molybdenum cofactor sulfurase</fullName>
        <shortName evidence="4">MCS</shortName>
        <shortName evidence="4">MOS</shortName>
        <shortName evidence="4">MoCo sulfurase</shortName>
        <ecNumber evidence="4">2.8.1.9</ecNumber>
    </recommendedName>
    <alternativeName>
        <fullName evidence="4">Molybdenum cofactor sulfurtransferase</fullName>
    </alternativeName>
</protein>
<dbReference type="Gene3D" id="3.40.640.10">
    <property type="entry name" value="Type I PLP-dependent aspartate aminotransferase-like (Major domain)"/>
    <property type="match status" value="1"/>
</dbReference>
<dbReference type="InterPro" id="IPR015422">
    <property type="entry name" value="PyrdxlP-dep_Trfase_small"/>
</dbReference>
<comment type="catalytic activity">
    <reaction evidence="4">
        <text>Mo-molybdopterin + L-cysteine + AH2 = thio-Mo-molybdopterin + L-alanine + A + H2O</text>
        <dbReference type="Rhea" id="RHEA:42636"/>
        <dbReference type="ChEBI" id="CHEBI:13193"/>
        <dbReference type="ChEBI" id="CHEBI:15377"/>
        <dbReference type="ChEBI" id="CHEBI:17499"/>
        <dbReference type="ChEBI" id="CHEBI:35235"/>
        <dbReference type="ChEBI" id="CHEBI:57972"/>
        <dbReference type="ChEBI" id="CHEBI:71302"/>
        <dbReference type="ChEBI" id="CHEBI:82685"/>
        <dbReference type="EC" id="2.8.1.9"/>
    </reaction>
</comment>
<dbReference type="InterPro" id="IPR015421">
    <property type="entry name" value="PyrdxlP-dep_Trfase_major"/>
</dbReference>
<dbReference type="SUPFAM" id="SSF53383">
    <property type="entry name" value="PLP-dependent transferases"/>
    <property type="match status" value="1"/>
</dbReference>
<dbReference type="Pfam" id="PF03476">
    <property type="entry name" value="MOSC_N"/>
    <property type="match status" value="1"/>
</dbReference>
<dbReference type="EC" id="2.8.1.9" evidence="4"/>
<evidence type="ECO:0000256" key="5">
    <source>
        <dbReference type="SAM" id="MobiDB-lite"/>
    </source>
</evidence>
<evidence type="ECO:0000256" key="3">
    <source>
        <dbReference type="ARBA" id="ARBA00023150"/>
    </source>
</evidence>
<dbReference type="Proteomes" id="UP000605986">
    <property type="component" value="Unassembled WGS sequence"/>
</dbReference>
<evidence type="ECO:0000313" key="8">
    <source>
        <dbReference type="Proteomes" id="UP000605986"/>
    </source>
</evidence>
<evidence type="ECO:0000256" key="2">
    <source>
        <dbReference type="ARBA" id="ARBA00022898"/>
    </source>
</evidence>
<organism evidence="7 8">
    <name type="scientific">Fusarium austroafricanum</name>
    <dbReference type="NCBI Taxonomy" id="2364996"/>
    <lineage>
        <taxon>Eukaryota</taxon>
        <taxon>Fungi</taxon>
        <taxon>Dikarya</taxon>
        <taxon>Ascomycota</taxon>
        <taxon>Pezizomycotina</taxon>
        <taxon>Sordariomycetes</taxon>
        <taxon>Hypocreomycetidae</taxon>
        <taxon>Hypocreales</taxon>
        <taxon>Nectriaceae</taxon>
        <taxon>Fusarium</taxon>
        <taxon>Fusarium concolor species complex</taxon>
    </lineage>
</organism>
<dbReference type="SUPFAM" id="SSF141673">
    <property type="entry name" value="MOSC N-terminal domain-like"/>
    <property type="match status" value="1"/>
</dbReference>
<dbReference type="OrthoDB" id="10264306at2759"/>
<comment type="cofactor">
    <cofactor evidence="4">
        <name>pyridoxal 5'-phosphate</name>
        <dbReference type="ChEBI" id="CHEBI:597326"/>
    </cofactor>
</comment>
<name>A0A8H4KI26_9HYPO</name>
<dbReference type="GO" id="GO:0030151">
    <property type="term" value="F:molybdenum ion binding"/>
    <property type="evidence" value="ECO:0007669"/>
    <property type="project" value="UniProtKB-UniRule"/>
</dbReference>
<dbReference type="HAMAP" id="MF_03050">
    <property type="entry name" value="MOCOS"/>
    <property type="match status" value="1"/>
</dbReference>
<dbReference type="PANTHER" id="PTHR14237:SF80">
    <property type="entry name" value="MOLYBDENUM COFACTOR SULFURASE"/>
    <property type="match status" value="1"/>
</dbReference>
<dbReference type="AlphaFoldDB" id="A0A8H4KI26"/>
<keyword evidence="3 4" id="KW-0501">Molybdenum cofactor biosynthesis</keyword>
<dbReference type="GO" id="GO:0008265">
    <property type="term" value="F:molybdenum cofactor sulfurtransferase activity"/>
    <property type="evidence" value="ECO:0007669"/>
    <property type="project" value="UniProtKB-UniRule"/>
</dbReference>
<dbReference type="PROSITE" id="PS51340">
    <property type="entry name" value="MOSC"/>
    <property type="match status" value="1"/>
</dbReference>
<dbReference type="Gene3D" id="3.90.1150.10">
    <property type="entry name" value="Aspartate Aminotransferase, domain 1"/>
    <property type="match status" value="1"/>
</dbReference>
<feature type="region of interest" description="Disordered" evidence="5">
    <location>
        <begin position="659"/>
        <end position="684"/>
    </location>
</feature>
<evidence type="ECO:0000256" key="4">
    <source>
        <dbReference type="HAMAP-Rule" id="MF_03050"/>
    </source>
</evidence>
<dbReference type="PANTHER" id="PTHR14237">
    <property type="entry name" value="MOLYBDOPTERIN COFACTOR SULFURASE MOSC"/>
    <property type="match status" value="1"/>
</dbReference>
<evidence type="ECO:0000313" key="7">
    <source>
        <dbReference type="EMBL" id="KAF4449638.1"/>
    </source>
</evidence>
<dbReference type="InterPro" id="IPR000192">
    <property type="entry name" value="Aminotrans_V_dom"/>
</dbReference>
<keyword evidence="2 4" id="KW-0663">Pyridoxal phosphate</keyword>
<gene>
    <name evidence="4" type="primary">hxB</name>
    <name evidence="7" type="ORF">F53441_7110</name>
</gene>
<dbReference type="EMBL" id="JAADJG010000277">
    <property type="protein sequence ID" value="KAF4449638.1"/>
    <property type="molecule type" value="Genomic_DNA"/>
</dbReference>
<sequence>MTTSIHSGNSSLYRYNAAVEEFRETEYPMIQDSIYLDHAGSTLCSKSLMDSFAREMTTVLYGNPHSASPSSQQSTSRIEDARMNLLNFFGADPTEYDVVFVANATAGIKLVVEAMRNQPDGFLYAYHQVCHTSLVGVREEAVSSTSVHDDDVQSWLEGRSPFRDVDSNSSESSPTTLFAYPAQSHMDGKRYPLSWAKDIQNSHKTHKHRVFTLLDASSFVATSRLDFSNPNLTPDFTVLSLYKIFGFPDLGALIVKRSSEWIFENRKYFGGGTVDMVVTGKERWHAPKSHSLHERLEDGTLPFHNIVAVDIAMDVHRRLFGSMDQVSSHTSYLSQRMLQELSNIHHANGAPVCTIYTATSHDKESLGSGPVISFNLRNSHGAWISLAEFEKLANLKNIHIRTGGVCSPGGIASALDLQPWEMKKNFSAGFRCGADNDIMSGKPTGVIRASLGAMSTEADVDGFTSFIKEFYQESTVSTLLPDSSLLDSIVTPNPSTLKVKNITIYPIKSCAGFSIPSGVPWEVRPEGLAWDREWCLVHYGSGHALSQKRCPKMALLRTKLNFDKGELTVTYHGIQNSDQPNQISIPLSADPSVIDSSFDRQSSRVCGEKVTTQIYTSESINSFFSAVLGVPCVLARFPPGGLGLKGRLSKAQVQRYQQPNKVHSIPGSFPDMPSPPDSDSEHQKPAKILLSNESPILMIHSSSVDALNREIASRGGKPVEEKSFRANIVLEQVHGSKAQPAFSEDSWGSMHIGHQNFKLLGACRRCQMLCIDQETGEKKEEPFVTLAKTRRFDGKVYFGVHMRHDSFTQGDITSKESQYPTIEVGDTVSVEPRG</sequence>